<protein>
    <submittedName>
        <fullName evidence="5">Metallophosphoesterase</fullName>
    </submittedName>
</protein>
<evidence type="ECO:0000256" key="3">
    <source>
        <dbReference type="SAM" id="MobiDB-lite"/>
    </source>
</evidence>
<dbReference type="GO" id="GO:0008758">
    <property type="term" value="F:UDP-2,3-diacylglucosamine hydrolase activity"/>
    <property type="evidence" value="ECO:0007669"/>
    <property type="project" value="TreeGrafter"/>
</dbReference>
<keyword evidence="1" id="KW-0479">Metal-binding</keyword>
<dbReference type="Proteomes" id="UP000232638">
    <property type="component" value="Chromosome"/>
</dbReference>
<name>A0A2K8UFF1_9GAMM</name>
<reference evidence="5 6" key="1">
    <citation type="submission" date="2017-03" db="EMBL/GenBank/DDBJ databases">
        <title>Complete genome sequence of Candidatus 'Thiodictyon syntrophicum' sp. nov. strain Cad16T, a photolithoautotroph purple sulfur bacterium isolated from an alpine meromictic lake.</title>
        <authorList>
            <person name="Luedin S.M."/>
            <person name="Pothier J.F."/>
            <person name="Danza F."/>
            <person name="Storelli N."/>
            <person name="Wittwer M."/>
            <person name="Tonolla M."/>
        </authorList>
    </citation>
    <scope>NUCLEOTIDE SEQUENCE [LARGE SCALE GENOMIC DNA]</scope>
    <source>
        <strain evidence="5 6">Cad16T</strain>
    </source>
</reference>
<dbReference type="AlphaFoldDB" id="A0A2K8UFF1"/>
<feature type="region of interest" description="Disordered" evidence="3">
    <location>
        <begin position="1"/>
        <end position="36"/>
    </location>
</feature>
<dbReference type="PANTHER" id="PTHR31302">
    <property type="entry name" value="TRANSMEMBRANE PROTEIN WITH METALLOPHOSPHOESTERASE DOMAIN-RELATED"/>
    <property type="match status" value="1"/>
</dbReference>
<dbReference type="GO" id="GO:0046872">
    <property type="term" value="F:metal ion binding"/>
    <property type="evidence" value="ECO:0007669"/>
    <property type="project" value="UniProtKB-KW"/>
</dbReference>
<dbReference type="GO" id="GO:0009245">
    <property type="term" value="P:lipid A biosynthetic process"/>
    <property type="evidence" value="ECO:0007669"/>
    <property type="project" value="TreeGrafter"/>
</dbReference>
<gene>
    <name evidence="5" type="ORF">THSYN_27460</name>
</gene>
<dbReference type="PANTHER" id="PTHR31302:SF31">
    <property type="entry name" value="PHOSPHODIESTERASE YAEI"/>
    <property type="match status" value="1"/>
</dbReference>
<sequence>MHARNTGSDLPPASGDETRRVADRRTQGGAEVPPELQSLARRIGHTHLRQRLGLEEDHEVFCFSRPGAHFFYPENWYSVHGFIRTALRLAGLYERAQRNSRTIRLTHHRLTVPGLPPPFEGLRLLHLSDLHADMDPRITAAIAARVRGLDYDLCVVTGDYRARTYGPCQAALDGLAEIRGQLNGPLYAVLGNHDSIRLVPGLEALGLRVLLNESAALERDGAVLYLAGIDDAHYYQVHNIQQAAARIPADGVALLLSHTPEVYRHAAHAGFAAMLCGHTHGGQICLPGGRALTWDARCPRRFAAGGWSYGGMTGYTSVGCGSSVVNARLNCLPEVTLHQLCRA</sequence>
<proteinExistence type="predicted"/>
<organism evidence="5 6">
    <name type="scientific">Candidatus Thiodictyon syntrophicum</name>
    <dbReference type="NCBI Taxonomy" id="1166950"/>
    <lineage>
        <taxon>Bacteria</taxon>
        <taxon>Pseudomonadati</taxon>
        <taxon>Pseudomonadota</taxon>
        <taxon>Gammaproteobacteria</taxon>
        <taxon>Chromatiales</taxon>
        <taxon>Chromatiaceae</taxon>
        <taxon>Thiodictyon</taxon>
    </lineage>
</organism>
<evidence type="ECO:0000313" key="5">
    <source>
        <dbReference type="EMBL" id="AUB84304.1"/>
    </source>
</evidence>
<dbReference type="SUPFAM" id="SSF56300">
    <property type="entry name" value="Metallo-dependent phosphatases"/>
    <property type="match status" value="1"/>
</dbReference>
<evidence type="ECO:0000259" key="4">
    <source>
        <dbReference type="Pfam" id="PF00149"/>
    </source>
</evidence>
<dbReference type="InterPro" id="IPR051158">
    <property type="entry name" value="Metallophosphoesterase_sf"/>
</dbReference>
<dbReference type="Gene3D" id="3.60.21.10">
    <property type="match status" value="1"/>
</dbReference>
<evidence type="ECO:0000313" key="6">
    <source>
        <dbReference type="Proteomes" id="UP000232638"/>
    </source>
</evidence>
<dbReference type="InterPro" id="IPR004843">
    <property type="entry name" value="Calcineurin-like_PHP"/>
</dbReference>
<feature type="domain" description="Calcineurin-like phosphoesterase" evidence="4">
    <location>
        <begin position="122"/>
        <end position="280"/>
    </location>
</feature>
<evidence type="ECO:0000256" key="2">
    <source>
        <dbReference type="ARBA" id="ARBA00022801"/>
    </source>
</evidence>
<dbReference type="InterPro" id="IPR029052">
    <property type="entry name" value="Metallo-depent_PP-like"/>
</dbReference>
<evidence type="ECO:0000256" key="1">
    <source>
        <dbReference type="ARBA" id="ARBA00022723"/>
    </source>
</evidence>
<keyword evidence="6" id="KW-1185">Reference proteome</keyword>
<accession>A0A2K8UFF1</accession>
<keyword evidence="2" id="KW-0378">Hydrolase</keyword>
<dbReference type="GO" id="GO:0016020">
    <property type="term" value="C:membrane"/>
    <property type="evidence" value="ECO:0007669"/>
    <property type="project" value="GOC"/>
</dbReference>
<dbReference type="EMBL" id="CP020370">
    <property type="protein sequence ID" value="AUB84304.1"/>
    <property type="molecule type" value="Genomic_DNA"/>
</dbReference>
<dbReference type="RefSeq" id="WP_100921963.1">
    <property type="nucleotide sequence ID" value="NZ_CP020370.1"/>
</dbReference>
<dbReference type="KEGG" id="tsy:THSYN_27460"/>
<feature type="compositionally biased region" description="Basic and acidic residues" evidence="3">
    <location>
        <begin position="16"/>
        <end position="26"/>
    </location>
</feature>
<dbReference type="OrthoDB" id="9780884at2"/>
<dbReference type="Pfam" id="PF00149">
    <property type="entry name" value="Metallophos"/>
    <property type="match status" value="1"/>
</dbReference>